<evidence type="ECO:0000313" key="3">
    <source>
        <dbReference type="Proteomes" id="UP000028703"/>
    </source>
</evidence>
<accession>A0A085ZUL6</accession>
<dbReference type="AlphaFoldDB" id="A0A085ZUL6"/>
<evidence type="ECO:0000313" key="2">
    <source>
        <dbReference type="EMBL" id="KFF08130.1"/>
    </source>
</evidence>
<dbReference type="OrthoDB" id="1342926at2"/>
<name>A0A085ZUL6_9FLAO</name>
<dbReference type="RefSeq" id="WP_034703583.1">
    <property type="nucleotide sequence ID" value="NZ_JPRO01000004.1"/>
</dbReference>
<gene>
    <name evidence="2" type="ORF">IX38_08295</name>
</gene>
<dbReference type="EMBL" id="JPRO01000004">
    <property type="protein sequence ID" value="KFF08130.1"/>
    <property type="molecule type" value="Genomic_DNA"/>
</dbReference>
<keyword evidence="3" id="KW-1185">Reference proteome</keyword>
<reference evidence="2 3" key="1">
    <citation type="submission" date="2014-07" db="EMBL/GenBank/DDBJ databases">
        <title>Genome of Chryseobacterium luteum DSM 18605.</title>
        <authorList>
            <person name="Stropko S.J."/>
            <person name="Pipes S.E."/>
            <person name="Newman J.D."/>
        </authorList>
    </citation>
    <scope>NUCLEOTIDE SEQUENCE [LARGE SCALE GENOMIC DNA]</scope>
    <source>
        <strain evidence="2 3">DSM 18605</strain>
    </source>
</reference>
<dbReference type="STRING" id="421531.IX38_08295"/>
<feature type="chain" id="PRO_5001801638" evidence="1">
    <location>
        <begin position="18"/>
        <end position="247"/>
    </location>
</feature>
<comment type="caution">
    <text evidence="2">The sequence shown here is derived from an EMBL/GenBank/DDBJ whole genome shotgun (WGS) entry which is preliminary data.</text>
</comment>
<sequence>MKYILALTFLFPLILNAQQFVANDAFYIDRIVGLDSINIYQYRLIKYDQKNKQKTNYLYYLNFADNGKFESSELGSTCGLDVNESISGNYQLIDNSHILLRPELYHNTKKLYPDSISSKSHLFFILKESEYNIKLIQSNGNIEDDHKNAILSKKLDGKIKMYNDTERTFYELIKYTPQSKDNISRINEYVKNVLKKNPRDYHILFTTWYPDDYLVNMVYNKKTKKTIFIVNYIAKHVENGMGQISIK</sequence>
<keyword evidence="1" id="KW-0732">Signal</keyword>
<organism evidence="2 3">
    <name type="scientific">Chryseobacterium luteum</name>
    <dbReference type="NCBI Taxonomy" id="421531"/>
    <lineage>
        <taxon>Bacteria</taxon>
        <taxon>Pseudomonadati</taxon>
        <taxon>Bacteroidota</taxon>
        <taxon>Flavobacteriia</taxon>
        <taxon>Flavobacteriales</taxon>
        <taxon>Weeksellaceae</taxon>
        <taxon>Chryseobacterium group</taxon>
        <taxon>Chryseobacterium</taxon>
    </lineage>
</organism>
<feature type="signal peptide" evidence="1">
    <location>
        <begin position="1"/>
        <end position="17"/>
    </location>
</feature>
<protein>
    <submittedName>
        <fullName evidence="2">Uncharacterized protein</fullName>
    </submittedName>
</protein>
<proteinExistence type="predicted"/>
<dbReference type="Proteomes" id="UP000028703">
    <property type="component" value="Unassembled WGS sequence"/>
</dbReference>
<evidence type="ECO:0000256" key="1">
    <source>
        <dbReference type="SAM" id="SignalP"/>
    </source>
</evidence>